<dbReference type="CDD" id="cd00024">
    <property type="entry name" value="CD_CSD"/>
    <property type="match status" value="1"/>
</dbReference>
<sequence length="91" mass="10693">MLTMTSSYHYLDKLDDLVNGNYNQSLHRSIKMKPADPGLQKVLEKPDHLFRIEKILKYRGKGASQEALVHWKGWPKKYDSWITHKQLVSLQ</sequence>
<evidence type="ECO:0000259" key="1">
    <source>
        <dbReference type="PROSITE" id="PS50013"/>
    </source>
</evidence>
<keyword evidence="3" id="KW-1185">Reference proteome</keyword>
<evidence type="ECO:0000313" key="3">
    <source>
        <dbReference type="Proteomes" id="UP001159405"/>
    </source>
</evidence>
<dbReference type="EMBL" id="CALNXK010000198">
    <property type="protein sequence ID" value="CAH3175244.1"/>
    <property type="molecule type" value="Genomic_DNA"/>
</dbReference>
<gene>
    <name evidence="2" type="ORF">PLOB_00015791</name>
</gene>
<dbReference type="SMART" id="SM00298">
    <property type="entry name" value="CHROMO"/>
    <property type="match status" value="1"/>
</dbReference>
<dbReference type="InterPro" id="IPR000953">
    <property type="entry name" value="Chromo/chromo_shadow_dom"/>
</dbReference>
<reference evidence="2 3" key="1">
    <citation type="submission" date="2022-05" db="EMBL/GenBank/DDBJ databases">
        <authorList>
            <consortium name="Genoscope - CEA"/>
            <person name="William W."/>
        </authorList>
    </citation>
    <scope>NUCLEOTIDE SEQUENCE [LARGE SCALE GENOMIC DNA]</scope>
</reference>
<feature type="domain" description="Chromo" evidence="1">
    <location>
        <begin position="50"/>
        <end position="91"/>
    </location>
</feature>
<dbReference type="Proteomes" id="UP001159405">
    <property type="component" value="Unassembled WGS sequence"/>
</dbReference>
<dbReference type="InterPro" id="IPR023780">
    <property type="entry name" value="Chromo_domain"/>
</dbReference>
<dbReference type="SUPFAM" id="SSF54160">
    <property type="entry name" value="Chromo domain-like"/>
    <property type="match status" value="1"/>
</dbReference>
<dbReference type="PROSITE" id="PS50013">
    <property type="entry name" value="CHROMO_2"/>
    <property type="match status" value="1"/>
</dbReference>
<dbReference type="Gene3D" id="2.40.50.40">
    <property type="match status" value="1"/>
</dbReference>
<protein>
    <recommendedName>
        <fullName evidence="1">Chromo domain-containing protein</fullName>
    </recommendedName>
</protein>
<name>A0ABN8R7Q7_9CNID</name>
<organism evidence="2 3">
    <name type="scientific">Porites lobata</name>
    <dbReference type="NCBI Taxonomy" id="104759"/>
    <lineage>
        <taxon>Eukaryota</taxon>
        <taxon>Metazoa</taxon>
        <taxon>Cnidaria</taxon>
        <taxon>Anthozoa</taxon>
        <taxon>Hexacorallia</taxon>
        <taxon>Scleractinia</taxon>
        <taxon>Fungiina</taxon>
        <taxon>Poritidae</taxon>
        <taxon>Porites</taxon>
    </lineage>
</organism>
<proteinExistence type="predicted"/>
<dbReference type="InterPro" id="IPR016197">
    <property type="entry name" value="Chromo-like_dom_sf"/>
</dbReference>
<dbReference type="Pfam" id="PF00385">
    <property type="entry name" value="Chromo"/>
    <property type="match status" value="1"/>
</dbReference>
<accession>A0ABN8R7Q7</accession>
<comment type="caution">
    <text evidence="2">The sequence shown here is derived from an EMBL/GenBank/DDBJ whole genome shotgun (WGS) entry which is preliminary data.</text>
</comment>
<evidence type="ECO:0000313" key="2">
    <source>
        <dbReference type="EMBL" id="CAH3175244.1"/>
    </source>
</evidence>